<evidence type="ECO:0000256" key="2">
    <source>
        <dbReference type="ARBA" id="ARBA00019992"/>
    </source>
</evidence>
<dbReference type="AlphaFoldDB" id="A0A128FGQ4"/>
<dbReference type="SUPFAM" id="SSF48452">
    <property type="entry name" value="TPR-like"/>
    <property type="match status" value="1"/>
</dbReference>
<dbReference type="EMBL" id="FIZY01000041">
    <property type="protein sequence ID" value="CZF85675.1"/>
    <property type="molecule type" value="Genomic_DNA"/>
</dbReference>
<evidence type="ECO:0000256" key="4">
    <source>
        <dbReference type="ARBA" id="ARBA00022803"/>
    </source>
</evidence>
<reference evidence="6" key="1">
    <citation type="submission" date="2016-02" db="EMBL/GenBank/DDBJ databases">
        <authorList>
            <person name="Rodrigo-Torres Lidia"/>
            <person name="Arahal R.David."/>
        </authorList>
    </citation>
    <scope>NUCLEOTIDE SEQUENCE [LARGE SCALE GENOMIC DNA]</scope>
    <source>
        <strain evidence="6">CECT 8713</strain>
    </source>
</reference>
<dbReference type="Gene3D" id="1.25.40.10">
    <property type="entry name" value="Tetratricopeptide repeat domain"/>
    <property type="match status" value="1"/>
</dbReference>
<evidence type="ECO:0000313" key="6">
    <source>
        <dbReference type="Proteomes" id="UP000073601"/>
    </source>
</evidence>
<dbReference type="PANTHER" id="PTHR16263">
    <property type="entry name" value="TETRATRICOPEPTIDE REPEAT PROTEIN 38"/>
    <property type="match status" value="1"/>
</dbReference>
<dbReference type="InterPro" id="IPR033891">
    <property type="entry name" value="TTC38"/>
</dbReference>
<dbReference type="Proteomes" id="UP000073601">
    <property type="component" value="Unassembled WGS sequence"/>
</dbReference>
<evidence type="ECO:0000313" key="5">
    <source>
        <dbReference type="EMBL" id="CZF85675.1"/>
    </source>
</evidence>
<organism evidence="5 6">
    <name type="scientific">Grimontia marina</name>
    <dbReference type="NCBI Taxonomy" id="646534"/>
    <lineage>
        <taxon>Bacteria</taxon>
        <taxon>Pseudomonadati</taxon>
        <taxon>Pseudomonadota</taxon>
        <taxon>Gammaproteobacteria</taxon>
        <taxon>Vibrionales</taxon>
        <taxon>Vibrionaceae</taxon>
        <taxon>Grimontia</taxon>
    </lineage>
</organism>
<name>A0A128FGQ4_9GAMM</name>
<gene>
    <name evidence="5" type="ORF">GMA8713_03711</name>
</gene>
<comment type="similarity">
    <text evidence="1">Belongs to the TTC38 family.</text>
</comment>
<proteinExistence type="inferred from homology"/>
<evidence type="ECO:0000256" key="1">
    <source>
        <dbReference type="ARBA" id="ARBA00005857"/>
    </source>
</evidence>
<evidence type="ECO:0000256" key="3">
    <source>
        <dbReference type="ARBA" id="ARBA00022737"/>
    </source>
</evidence>
<dbReference type="RefSeq" id="WP_062712952.1">
    <property type="nucleotide sequence ID" value="NZ_CAWRCI010000041.1"/>
</dbReference>
<keyword evidence="4" id="KW-0802">TPR repeat</keyword>
<sequence>MGTDKRGLVFTGTDDAGVEQFEAALEWIFDYRPNAMEKIETILEAYPEFVMAHILKGYSIASEGRHSSLVKVVGVLNAIESLHVKANSRERQHISALQAYQRGDIKAALEVWAGILNEWPLDLVAFRQSTGNLFWLGERQRLVDTAAKIAPHWREDTPGYGYFIGAFSFALEEIGEYGKAEEYARRAVELNPADVWAIHSLAHVLEMNARTDEGIDWIESRREQLPTHNAFVGHIWWHLALFHLEQGNIDEVFSLLDEHIYPEPSNFYLSVQNGASLLKRLEFLGINVGDRWQRLYEGVKDSYGDYIYLFTELHSAMVLHRAGDKEAISSLKHGLSNPNALRYPFENGISQQLVTGIEAFENGNFAHAASLITPIRYDMARLGGSHAQQDILHQYLINAEVQQGHLETAKGFLKERVSRRTHWDLAPEIYLKKHAEIERLTLSGEKQALNQLLRRVF</sequence>
<dbReference type="OrthoDB" id="9815900at2"/>
<dbReference type="InterPro" id="IPR011990">
    <property type="entry name" value="TPR-like_helical_dom_sf"/>
</dbReference>
<keyword evidence="3" id="KW-0677">Repeat</keyword>
<dbReference type="PANTHER" id="PTHR16263:SF4">
    <property type="entry name" value="TETRATRICOPEPTIDE REPEAT PROTEIN 38"/>
    <property type="match status" value="1"/>
</dbReference>
<accession>A0A128FGQ4</accession>
<dbReference type="CDD" id="cd05804">
    <property type="entry name" value="StaR_like"/>
    <property type="match status" value="1"/>
</dbReference>
<keyword evidence="6" id="KW-1185">Reference proteome</keyword>
<protein>
    <recommendedName>
        <fullName evidence="2">Tetratricopeptide repeat protein 38</fullName>
    </recommendedName>
</protein>